<dbReference type="GO" id="GO:0022857">
    <property type="term" value="F:transmembrane transporter activity"/>
    <property type="evidence" value="ECO:0007669"/>
    <property type="project" value="UniProtKB-UniRule"/>
</dbReference>
<feature type="transmembrane region" description="Helical" evidence="1">
    <location>
        <begin position="37"/>
        <end position="59"/>
    </location>
</feature>
<dbReference type="RefSeq" id="WP_170034387.1">
    <property type="nucleotide sequence ID" value="NZ_JABDTL010000001.1"/>
</dbReference>
<dbReference type="HAMAP" id="MF_02088">
    <property type="entry name" value="Q_prec_transport"/>
    <property type="match status" value="1"/>
</dbReference>
<comment type="caution">
    <text evidence="2">The sequence shown here is derived from an EMBL/GenBank/DDBJ whole genome shotgun (WGS) entry which is preliminary data.</text>
</comment>
<dbReference type="AlphaFoldDB" id="A0A841GXT2"/>
<evidence type="ECO:0000313" key="2">
    <source>
        <dbReference type="EMBL" id="MBB6070552.1"/>
    </source>
</evidence>
<comment type="function">
    <text evidence="1">Involved in the import of queuosine (Q) precursors, required for Q precursor salvage.</text>
</comment>
<comment type="subcellular location">
    <subcellularLocation>
        <location evidence="1">Cell membrane</location>
        <topology evidence="1">Multi-pass membrane protein</topology>
    </subcellularLocation>
</comment>
<dbReference type="Pfam" id="PF02592">
    <property type="entry name" value="Vut_1"/>
    <property type="match status" value="1"/>
</dbReference>
<gene>
    <name evidence="2" type="ORF">HNQ61_002173</name>
</gene>
<dbReference type="NCBIfam" id="TIGR00697">
    <property type="entry name" value="queuosine precursor transporter"/>
    <property type="match status" value="1"/>
</dbReference>
<comment type="similarity">
    <text evidence="1">Belongs to the vitamin uptake transporter (VUT/ECF) (TC 2.A.88) family. Q precursor transporter subfamily.</text>
</comment>
<feature type="transmembrane region" description="Helical" evidence="1">
    <location>
        <begin position="71"/>
        <end position="94"/>
    </location>
</feature>
<dbReference type="PANTHER" id="PTHR34300">
    <property type="entry name" value="QUEUOSINE PRECURSOR TRANSPORTER-RELATED"/>
    <property type="match status" value="1"/>
</dbReference>
<dbReference type="EMBL" id="JACHIA010000005">
    <property type="protein sequence ID" value="MBB6070552.1"/>
    <property type="molecule type" value="Genomic_DNA"/>
</dbReference>
<protein>
    <recommendedName>
        <fullName evidence="1">Probable queuosine precursor transporter</fullName>
        <shortName evidence="1">Q precursor transporter</shortName>
    </recommendedName>
</protein>
<reference evidence="2 3" key="1">
    <citation type="submission" date="2020-08" db="EMBL/GenBank/DDBJ databases">
        <title>Genomic Encyclopedia of Type Strains, Phase IV (KMG-IV): sequencing the most valuable type-strain genomes for metagenomic binning, comparative biology and taxonomic classification.</title>
        <authorList>
            <person name="Goeker M."/>
        </authorList>
    </citation>
    <scope>NUCLEOTIDE SEQUENCE [LARGE SCALE GENOMIC DNA]</scope>
    <source>
        <strain evidence="2 3">DSM 29007</strain>
    </source>
</reference>
<dbReference type="PANTHER" id="PTHR34300:SF2">
    <property type="entry name" value="QUEUOSINE PRECURSOR TRANSPORTER-RELATED"/>
    <property type="match status" value="1"/>
</dbReference>
<organism evidence="2 3">
    <name type="scientific">Longimicrobium terrae</name>
    <dbReference type="NCBI Taxonomy" id="1639882"/>
    <lineage>
        <taxon>Bacteria</taxon>
        <taxon>Pseudomonadati</taxon>
        <taxon>Gemmatimonadota</taxon>
        <taxon>Longimicrobiia</taxon>
        <taxon>Longimicrobiales</taxon>
        <taxon>Longimicrobiaceae</taxon>
        <taxon>Longimicrobium</taxon>
    </lineage>
</organism>
<feature type="transmembrane region" description="Helical" evidence="1">
    <location>
        <begin position="12"/>
        <end position="31"/>
    </location>
</feature>
<keyword evidence="3" id="KW-1185">Reference proteome</keyword>
<keyword evidence="1" id="KW-0812">Transmembrane</keyword>
<keyword evidence="1" id="KW-0813">Transport</keyword>
<sequence>MQPAAQRQFRYYDFITATFVTVLLCSNLIGPGKICELWGFTFGAGILFFPISYLFGDVLTEVYGYARARRVVWTGFGALAFASLMSVVVLKLPPAQGFAGQAALESVFGSTPRIVLASLAAFWTGEFANSYVLARMKVATDGRHLWWRAIGSTALGAVVDSAIFYPVAFLGVWATRDVLVVMATNYVLKVVWEIIALPATYRLVAALKRAEHEDYFDRATDFTPFSLRPE</sequence>
<keyword evidence="1" id="KW-1133">Transmembrane helix</keyword>
<dbReference type="Proteomes" id="UP000582837">
    <property type="component" value="Unassembled WGS sequence"/>
</dbReference>
<evidence type="ECO:0000256" key="1">
    <source>
        <dbReference type="HAMAP-Rule" id="MF_02088"/>
    </source>
</evidence>
<evidence type="ECO:0000313" key="3">
    <source>
        <dbReference type="Proteomes" id="UP000582837"/>
    </source>
</evidence>
<keyword evidence="1" id="KW-1003">Cell membrane</keyword>
<feature type="transmembrane region" description="Helical" evidence="1">
    <location>
        <begin position="186"/>
        <end position="204"/>
    </location>
</feature>
<keyword evidence="1" id="KW-0472">Membrane</keyword>
<feature type="transmembrane region" description="Helical" evidence="1">
    <location>
        <begin position="114"/>
        <end position="133"/>
    </location>
</feature>
<dbReference type="InterPro" id="IPR003744">
    <property type="entry name" value="YhhQ"/>
</dbReference>
<accession>A0A841GXT2</accession>
<proteinExistence type="inferred from homology"/>
<name>A0A841GXT2_9BACT</name>
<feature type="transmembrane region" description="Helical" evidence="1">
    <location>
        <begin position="145"/>
        <end position="174"/>
    </location>
</feature>
<dbReference type="GO" id="GO:0005886">
    <property type="term" value="C:plasma membrane"/>
    <property type="evidence" value="ECO:0007669"/>
    <property type="project" value="UniProtKB-SubCell"/>
</dbReference>